<evidence type="ECO:0000313" key="2">
    <source>
        <dbReference type="Proteomes" id="UP001217089"/>
    </source>
</evidence>
<accession>A0ABQ9ED22</accession>
<keyword evidence="2" id="KW-1185">Reference proteome</keyword>
<organism evidence="1 2">
    <name type="scientific">Tegillarca granosa</name>
    <name type="common">Malaysian cockle</name>
    <name type="synonym">Anadara granosa</name>
    <dbReference type="NCBI Taxonomy" id="220873"/>
    <lineage>
        <taxon>Eukaryota</taxon>
        <taxon>Metazoa</taxon>
        <taxon>Spiralia</taxon>
        <taxon>Lophotrochozoa</taxon>
        <taxon>Mollusca</taxon>
        <taxon>Bivalvia</taxon>
        <taxon>Autobranchia</taxon>
        <taxon>Pteriomorphia</taxon>
        <taxon>Arcoida</taxon>
        <taxon>Arcoidea</taxon>
        <taxon>Arcidae</taxon>
        <taxon>Tegillarca</taxon>
    </lineage>
</organism>
<dbReference type="Proteomes" id="UP001217089">
    <property type="component" value="Unassembled WGS sequence"/>
</dbReference>
<dbReference type="Gene3D" id="3.40.50.1110">
    <property type="entry name" value="SGNH hydrolase"/>
    <property type="match status" value="1"/>
</dbReference>
<sequence>MFEFGTNNDLSHQNDTMDLSEIHMKHSDQNHFLKPDVPSSTHTAVVWVKNTGVLDQRLEKSDIKIDLDCKTDPMVHVLPFPGCQFHQLWKEIKNHVPKYKVIAIHCGVNDLGRIEADIVIDRLQQLLQNIWRVNSTAEIILSSVLPRSQNLFRGQQRSEKFLYHTNRRIDNFNMKLKGICNSNKKLHFVGHSNFDIYTMLSKDGLHLSPSGTTELVKDIMTEISHYLDKNIMLHRSVTKDNYSTVDYYVCDPSIDLKTAPTYRADISPSGIYTIKLTTHVFLIIPLNLCNDNQLQLLLVSSTSQYTPSKNLKTLHYIWAASQVNCYSITLPDSSAQYV</sequence>
<evidence type="ECO:0008006" key="3">
    <source>
        <dbReference type="Google" id="ProtNLM"/>
    </source>
</evidence>
<dbReference type="InterPro" id="IPR036514">
    <property type="entry name" value="SGNH_hydro_sf"/>
</dbReference>
<gene>
    <name evidence="1" type="ORF">KUTeg_019476</name>
</gene>
<dbReference type="EMBL" id="JARBDR010000917">
    <property type="protein sequence ID" value="KAJ8303080.1"/>
    <property type="molecule type" value="Genomic_DNA"/>
</dbReference>
<name>A0ABQ9ED22_TEGGR</name>
<protein>
    <recommendedName>
        <fullName evidence="3">SGNH hydrolase-type esterase domain-containing protein</fullName>
    </recommendedName>
</protein>
<proteinExistence type="predicted"/>
<comment type="caution">
    <text evidence="1">The sequence shown here is derived from an EMBL/GenBank/DDBJ whole genome shotgun (WGS) entry which is preliminary data.</text>
</comment>
<reference evidence="1 2" key="1">
    <citation type="submission" date="2022-12" db="EMBL/GenBank/DDBJ databases">
        <title>Chromosome-level genome of Tegillarca granosa.</title>
        <authorList>
            <person name="Kim J."/>
        </authorList>
    </citation>
    <scope>NUCLEOTIDE SEQUENCE [LARGE SCALE GENOMIC DNA]</scope>
    <source>
        <strain evidence="1">Teg-2019</strain>
        <tissue evidence="1">Adductor muscle</tissue>
    </source>
</reference>
<dbReference type="SUPFAM" id="SSF52266">
    <property type="entry name" value="SGNH hydrolase"/>
    <property type="match status" value="1"/>
</dbReference>
<evidence type="ECO:0000313" key="1">
    <source>
        <dbReference type="EMBL" id="KAJ8303080.1"/>
    </source>
</evidence>